<feature type="domain" description="GAF" evidence="6">
    <location>
        <begin position="4"/>
        <end position="123"/>
    </location>
</feature>
<dbReference type="InterPro" id="IPR011712">
    <property type="entry name" value="Sig_transdc_His_kin_sub3_dim/P"/>
</dbReference>
<keyword evidence="2" id="KW-0418">Kinase</keyword>
<dbReference type="InterPro" id="IPR029016">
    <property type="entry name" value="GAF-like_dom_sf"/>
</dbReference>
<evidence type="ECO:0000259" key="6">
    <source>
        <dbReference type="Pfam" id="PF13185"/>
    </source>
</evidence>
<evidence type="ECO:0000256" key="3">
    <source>
        <dbReference type="ARBA" id="ARBA00023012"/>
    </source>
</evidence>
<dbReference type="CDD" id="cd16917">
    <property type="entry name" value="HATPase_UhpB-NarQ-NarX-like"/>
    <property type="match status" value="1"/>
</dbReference>
<dbReference type="EMBL" id="CP121689">
    <property type="protein sequence ID" value="WZL77227.1"/>
    <property type="molecule type" value="Genomic_DNA"/>
</dbReference>
<proteinExistence type="predicted"/>
<dbReference type="Pfam" id="PF13185">
    <property type="entry name" value="GAF_2"/>
    <property type="match status" value="1"/>
</dbReference>
<reference evidence="7 8" key="1">
    <citation type="submission" date="2023-03" db="EMBL/GenBank/DDBJ databases">
        <title>Novel Species.</title>
        <authorList>
            <person name="Ma S."/>
        </authorList>
    </citation>
    <scope>NUCLEOTIDE SEQUENCE [LARGE SCALE GENOMIC DNA]</scope>
    <source>
        <strain evidence="7 8">B11</strain>
    </source>
</reference>
<keyword evidence="8" id="KW-1185">Reference proteome</keyword>
<dbReference type="Gene3D" id="3.30.565.10">
    <property type="entry name" value="Histidine kinase-like ATPase, C-terminal domain"/>
    <property type="match status" value="1"/>
</dbReference>
<keyword evidence="3" id="KW-0902">Two-component regulatory system</keyword>
<evidence type="ECO:0000313" key="8">
    <source>
        <dbReference type="Proteomes" id="UP001461341"/>
    </source>
</evidence>
<evidence type="ECO:0000313" key="7">
    <source>
        <dbReference type="EMBL" id="WZL77227.1"/>
    </source>
</evidence>
<dbReference type="PANTHER" id="PTHR24421">
    <property type="entry name" value="NITRATE/NITRITE SENSOR PROTEIN NARX-RELATED"/>
    <property type="match status" value="1"/>
</dbReference>
<accession>A0ABZ2YEJ0</accession>
<evidence type="ECO:0000256" key="1">
    <source>
        <dbReference type="ARBA" id="ARBA00022679"/>
    </source>
</evidence>
<evidence type="ECO:0000259" key="4">
    <source>
        <dbReference type="Pfam" id="PF02518"/>
    </source>
</evidence>
<name>A0ABZ2YEJ0_9BACT</name>
<gene>
    <name evidence="7" type="ORF">QBE54_04340</name>
</gene>
<dbReference type="Proteomes" id="UP001461341">
    <property type="component" value="Chromosome"/>
</dbReference>
<dbReference type="InterPro" id="IPR036890">
    <property type="entry name" value="HATPase_C_sf"/>
</dbReference>
<sequence length="514" mass="58405">MKVLGCSSGTIAFFDASRSRFVILATLSMAQERLKKPYLSATRGIVAHVLRTGQPLIIDEEHSPPFPRWRNRKRERCSICVPLLDEKGNVTGILTLNKPQGVFPPDTLSFINLLAQEIAIILQQMWLKKEREKVLKKLNSALDTLAKISPLMDRTIYIENLISAGQKLVDATLSVFLDSSDFQKVEFHIYPKAEPSGNPDIQKITELLSRSFKKNFLFKQYGVITLTRKEKALLAEYLPERLSKKLKFLVFYRPHHLGKPFGYFFAFCPFPPSLLAQTAFRSVMDLWAALFGNLLLFQQNLALARKQERLALARELHDGLTQDIAGLQLHFQLIREMLKKEDIKLSKETLSLMERTERGLSASLERSRDILKNLREATIPNLPLREEIQQALMETFIFSKVKTKVKANVKTEELTPRLREAIMALIREAARNVEKHAQATKVKVKVGLWKDHFYVIFKDNGKGFNVSRMIAEETGQGYGLKGIQGTVALLQGAFRVSSKEDRGTILKAVIPRSG</sequence>
<dbReference type="Pfam" id="PF02518">
    <property type="entry name" value="HATPase_c"/>
    <property type="match status" value="1"/>
</dbReference>
<keyword evidence="1" id="KW-0808">Transferase</keyword>
<dbReference type="Gene3D" id="3.30.450.40">
    <property type="match status" value="1"/>
</dbReference>
<dbReference type="InterPro" id="IPR050482">
    <property type="entry name" value="Sensor_HK_TwoCompSys"/>
</dbReference>
<dbReference type="Gene3D" id="1.20.5.1930">
    <property type="match status" value="1"/>
</dbReference>
<dbReference type="InterPro" id="IPR003594">
    <property type="entry name" value="HATPase_dom"/>
</dbReference>
<organism evidence="7 8">
    <name type="scientific">Thermatribacter velox</name>
    <dbReference type="NCBI Taxonomy" id="3039681"/>
    <lineage>
        <taxon>Bacteria</taxon>
        <taxon>Pseudomonadati</taxon>
        <taxon>Atribacterota</taxon>
        <taxon>Atribacteria</taxon>
        <taxon>Atribacterales</taxon>
        <taxon>Thermatribacteraceae</taxon>
        <taxon>Thermatribacter</taxon>
    </lineage>
</organism>
<protein>
    <submittedName>
        <fullName evidence="7">GAF domain-containing protein</fullName>
    </submittedName>
</protein>
<feature type="domain" description="Histidine kinase/HSP90-like ATPase" evidence="4">
    <location>
        <begin position="421"/>
        <end position="512"/>
    </location>
</feature>
<dbReference type="InterPro" id="IPR003018">
    <property type="entry name" value="GAF"/>
</dbReference>
<feature type="domain" description="Signal transduction histidine kinase subgroup 3 dimerisation and phosphoacceptor" evidence="5">
    <location>
        <begin position="308"/>
        <end position="377"/>
    </location>
</feature>
<evidence type="ECO:0000256" key="2">
    <source>
        <dbReference type="ARBA" id="ARBA00022777"/>
    </source>
</evidence>
<dbReference type="PANTHER" id="PTHR24421:SF55">
    <property type="entry name" value="SENSOR HISTIDINE KINASE YDFH"/>
    <property type="match status" value="1"/>
</dbReference>
<dbReference type="SUPFAM" id="SSF55874">
    <property type="entry name" value="ATPase domain of HSP90 chaperone/DNA topoisomerase II/histidine kinase"/>
    <property type="match status" value="1"/>
</dbReference>
<dbReference type="Pfam" id="PF07730">
    <property type="entry name" value="HisKA_3"/>
    <property type="match status" value="1"/>
</dbReference>
<evidence type="ECO:0000259" key="5">
    <source>
        <dbReference type="Pfam" id="PF07730"/>
    </source>
</evidence>
<dbReference type="SUPFAM" id="SSF55781">
    <property type="entry name" value="GAF domain-like"/>
    <property type="match status" value="1"/>
</dbReference>